<dbReference type="GO" id="GO:0046872">
    <property type="term" value="F:metal ion binding"/>
    <property type="evidence" value="ECO:0007669"/>
    <property type="project" value="UniProtKB-KW"/>
</dbReference>
<dbReference type="Gene3D" id="2.40.50.140">
    <property type="entry name" value="Nucleic acid-binding proteins"/>
    <property type="match status" value="1"/>
</dbReference>
<dbReference type="GO" id="GO:0006310">
    <property type="term" value="P:DNA recombination"/>
    <property type="evidence" value="ECO:0007669"/>
    <property type="project" value="UniProtKB-KW"/>
</dbReference>
<dbReference type="Gene3D" id="3.90.920.10">
    <property type="entry name" value="DNA primase, PRIM domain"/>
    <property type="match status" value="1"/>
</dbReference>
<dbReference type="NCBIfam" id="TIGR02778">
    <property type="entry name" value="ligD_pol"/>
    <property type="match status" value="1"/>
</dbReference>
<dbReference type="NCBIfam" id="NF007210">
    <property type="entry name" value="PRK09632.1"/>
    <property type="match status" value="1"/>
</dbReference>
<evidence type="ECO:0000256" key="18">
    <source>
        <dbReference type="ARBA" id="ARBA00023268"/>
    </source>
</evidence>
<dbReference type="GO" id="GO:0003677">
    <property type="term" value="F:DNA binding"/>
    <property type="evidence" value="ECO:0007669"/>
    <property type="project" value="UniProtKB-KW"/>
</dbReference>
<dbReference type="InterPro" id="IPR012309">
    <property type="entry name" value="DNA_ligase_ATP-dep_C"/>
</dbReference>
<dbReference type="InterPro" id="IPR033649">
    <property type="entry name" value="MtLigD_Pol-like"/>
</dbReference>
<evidence type="ECO:0000313" key="26">
    <source>
        <dbReference type="Proteomes" id="UP000523447"/>
    </source>
</evidence>
<reference evidence="25 26" key="1">
    <citation type="submission" date="2020-04" db="EMBL/GenBank/DDBJ databases">
        <title>MicrobeNet Type strains.</title>
        <authorList>
            <person name="Nicholson A.C."/>
        </authorList>
    </citation>
    <scope>NUCLEOTIDE SEQUENCE [LARGE SCALE GENOMIC DNA]</scope>
    <source>
        <strain evidence="25 26">DSM 44445</strain>
    </source>
</reference>
<comment type="similarity">
    <text evidence="22">In the N-terminal section; belongs to the LigD polymerase family.</text>
</comment>
<dbReference type="AlphaFoldDB" id="A0A7X6LT20"/>
<keyword evidence="8" id="KW-0547">Nucleotide-binding</keyword>
<dbReference type="RefSeq" id="WP_040716580.1">
    <property type="nucleotide sequence ID" value="NZ_CAWPHS010000001.1"/>
</dbReference>
<dbReference type="InterPro" id="IPR014146">
    <property type="entry name" value="LigD_ligase_dom"/>
</dbReference>
<feature type="compositionally biased region" description="Pro residues" evidence="23">
    <location>
        <begin position="309"/>
        <end position="320"/>
    </location>
</feature>
<accession>A0A7X6LT20</accession>
<evidence type="ECO:0000256" key="4">
    <source>
        <dbReference type="ARBA" id="ARBA00022679"/>
    </source>
</evidence>
<keyword evidence="18" id="KW-0511">Multifunctional enzyme</keyword>
<evidence type="ECO:0000256" key="14">
    <source>
        <dbReference type="ARBA" id="ARBA00023125"/>
    </source>
</evidence>
<comment type="similarity">
    <text evidence="21">In the C-terminal section; belongs to the ATP-dependent DNA ligase family.</text>
</comment>
<feature type="region of interest" description="Disordered" evidence="23">
    <location>
        <begin position="444"/>
        <end position="522"/>
    </location>
</feature>
<keyword evidence="4" id="KW-0808">Transferase</keyword>
<dbReference type="GO" id="GO:0006281">
    <property type="term" value="P:DNA repair"/>
    <property type="evidence" value="ECO:0007669"/>
    <property type="project" value="UniProtKB-KW"/>
</dbReference>
<dbReference type="CDD" id="cd04863">
    <property type="entry name" value="MtLigD_Pol_like"/>
    <property type="match status" value="1"/>
</dbReference>
<dbReference type="NCBIfam" id="TIGR02777">
    <property type="entry name" value="LigD_PE_dom"/>
    <property type="match status" value="1"/>
</dbReference>
<keyword evidence="16" id="KW-0234">DNA repair</keyword>
<feature type="compositionally biased region" description="Low complexity" evidence="23">
    <location>
        <begin position="452"/>
        <end position="466"/>
    </location>
</feature>
<evidence type="ECO:0000313" key="25">
    <source>
        <dbReference type="EMBL" id="NKY84071.1"/>
    </source>
</evidence>
<feature type="compositionally biased region" description="Low complexity" evidence="23">
    <location>
        <begin position="473"/>
        <end position="486"/>
    </location>
</feature>
<dbReference type="GO" id="GO:0003910">
    <property type="term" value="F:DNA ligase (ATP) activity"/>
    <property type="evidence" value="ECO:0007669"/>
    <property type="project" value="UniProtKB-EC"/>
</dbReference>
<comment type="caution">
    <text evidence="25">The sequence shown here is derived from an EMBL/GenBank/DDBJ whole genome shotgun (WGS) entry which is preliminary data.</text>
</comment>
<feature type="domain" description="ATP-dependent DNA ligase family profile" evidence="24">
    <location>
        <begin position="610"/>
        <end position="741"/>
    </location>
</feature>
<evidence type="ECO:0000256" key="7">
    <source>
        <dbReference type="ARBA" id="ARBA00022723"/>
    </source>
</evidence>
<keyword evidence="14" id="KW-0238">DNA-binding</keyword>
<evidence type="ECO:0000256" key="3">
    <source>
        <dbReference type="ARBA" id="ARBA00022598"/>
    </source>
</evidence>
<dbReference type="GO" id="GO:0004527">
    <property type="term" value="F:exonuclease activity"/>
    <property type="evidence" value="ECO:0007669"/>
    <property type="project" value="UniProtKB-KW"/>
</dbReference>
<dbReference type="Pfam" id="PF13298">
    <property type="entry name" value="LigD_N"/>
    <property type="match status" value="1"/>
</dbReference>
<evidence type="ECO:0000259" key="24">
    <source>
        <dbReference type="PROSITE" id="PS50160"/>
    </source>
</evidence>
<keyword evidence="6" id="KW-0540">Nuclease</keyword>
<evidence type="ECO:0000256" key="13">
    <source>
        <dbReference type="ARBA" id="ARBA00022932"/>
    </source>
</evidence>
<comment type="cofactor">
    <cofactor evidence="1">
        <name>Mn(2+)</name>
        <dbReference type="ChEBI" id="CHEBI:29035"/>
    </cofactor>
</comment>
<evidence type="ECO:0000256" key="1">
    <source>
        <dbReference type="ARBA" id="ARBA00001936"/>
    </source>
</evidence>
<dbReference type="PANTHER" id="PTHR42705:SF2">
    <property type="entry name" value="BIFUNCTIONAL NON-HOMOLOGOUS END JOINING PROTEIN LIGD"/>
    <property type="match status" value="1"/>
</dbReference>
<keyword evidence="3 25" id="KW-0436">Ligase</keyword>
<sequence length="810" mass="88983">MAARRDFGGIEVGLTNLDKVLYPATGTTKGEVVDYFTTIAPALLPHIAGRPVTRKRWPNGVADSSFFEKNLASHAPKWIQRMPMEHSDRRVEYPVIDSVAGLAWLGQQASLEIHVPQWRFVGGQRGPATRIVFDLDPGPGVELADCAVVALWIRDTVRDAGLDAYPVTSGSKGIHIYVPLDRELSPGGASTVAKQLATGLEKLHPKLVTATMAKAVRPGKIFLDWSQNNPAKTTIAPYSLRGREQPTVAAPRSWDEIADRKNLRQLRFDEVIECWRADGDLLAALDPPPAAGAADPLQTYRSMRDPARTPEPVPAGPPGPGSGDRFVVQEHHARRLHWDVRLERDGVLVSWAVPKGPPTSPSQNRLAVHTEDHPLEYLHFHGTIPRGEYGAGQMTIWDTGTYDTEKWREDEVIVHFHGERLSGRYAFIRTDGKQWLMHLMKSQVAEDEEQQADSAPPGSSPTSARPTSRRSSARGSADAAPDAGAANGAGGATGPRTGRRAGEADGVVGTGGGRTGAEFPRGLAPMLATSGDVAKLDARDWVFETKWDGFRIVTEIDDGAVVIRSRAGNVVTDRYPRVAALGRELRGHRVVLDGEAVVFDAEGAANLALLQENPGQAVLVAFDVLYLDGTSLLRKRYTDRRQLLEVLAERAPSLVVPPRLDGPGAQALQYSREHRLEGVVAKRKDSVYLPGKRGQSWIKTRNWRTQDVVIGGWRRSAAREFASLLVGVEYEGELYYIGRVGTGFSDREMSELTTRLRRLRRSTSPFVNELSADERKDAVWATPKLTGTVRFMNWTEAGRLWHAAWVPEGE</sequence>
<evidence type="ECO:0000256" key="8">
    <source>
        <dbReference type="ARBA" id="ARBA00022741"/>
    </source>
</evidence>
<dbReference type="Pfam" id="PF21686">
    <property type="entry name" value="LigD_Prim-Pol"/>
    <property type="match status" value="1"/>
</dbReference>
<evidence type="ECO:0000256" key="2">
    <source>
        <dbReference type="ARBA" id="ARBA00012727"/>
    </source>
</evidence>
<evidence type="ECO:0000256" key="16">
    <source>
        <dbReference type="ARBA" id="ARBA00023204"/>
    </source>
</evidence>
<dbReference type="PROSITE" id="PS50160">
    <property type="entry name" value="DNA_LIGASE_A3"/>
    <property type="match status" value="1"/>
</dbReference>
<evidence type="ECO:0000256" key="15">
    <source>
        <dbReference type="ARBA" id="ARBA00023172"/>
    </source>
</evidence>
<dbReference type="CDD" id="cd07971">
    <property type="entry name" value="OBF_DNA_ligase_LigD"/>
    <property type="match status" value="1"/>
</dbReference>
<feature type="region of interest" description="Disordered" evidence="23">
    <location>
        <begin position="303"/>
        <end position="322"/>
    </location>
</feature>
<keyword evidence="7" id="KW-0479">Metal-binding</keyword>
<evidence type="ECO:0000256" key="5">
    <source>
        <dbReference type="ARBA" id="ARBA00022695"/>
    </source>
</evidence>
<dbReference type="EC" id="6.5.1.1" evidence="2"/>
<keyword evidence="26" id="KW-1185">Reference proteome</keyword>
<dbReference type="SUPFAM" id="SSF56091">
    <property type="entry name" value="DNA ligase/mRNA capping enzyme, catalytic domain"/>
    <property type="match status" value="1"/>
</dbReference>
<dbReference type="Gene3D" id="3.30.1490.70">
    <property type="match status" value="1"/>
</dbReference>
<organism evidence="25 26">
    <name type="scientific">Nocardia veterana</name>
    <dbReference type="NCBI Taxonomy" id="132249"/>
    <lineage>
        <taxon>Bacteria</taxon>
        <taxon>Bacillati</taxon>
        <taxon>Actinomycetota</taxon>
        <taxon>Actinomycetes</taxon>
        <taxon>Mycobacteriales</taxon>
        <taxon>Nocardiaceae</taxon>
        <taxon>Nocardia</taxon>
    </lineage>
</organism>
<name>A0A7X6LT20_9NOCA</name>
<dbReference type="Pfam" id="PF01068">
    <property type="entry name" value="DNA_ligase_A_M"/>
    <property type="match status" value="1"/>
</dbReference>
<evidence type="ECO:0000256" key="20">
    <source>
        <dbReference type="ARBA" id="ARBA00034003"/>
    </source>
</evidence>
<dbReference type="NCBIfam" id="TIGR02779">
    <property type="entry name" value="NHEJ_ligase_lig"/>
    <property type="match status" value="1"/>
</dbReference>
<dbReference type="InterPro" id="IPR012340">
    <property type="entry name" value="NA-bd_OB-fold"/>
</dbReference>
<dbReference type="SUPFAM" id="SSF50249">
    <property type="entry name" value="Nucleic acid-binding proteins"/>
    <property type="match status" value="1"/>
</dbReference>
<keyword evidence="15" id="KW-0233">DNA recombination</keyword>
<evidence type="ECO:0000256" key="6">
    <source>
        <dbReference type="ARBA" id="ARBA00022722"/>
    </source>
</evidence>
<keyword evidence="17" id="KW-0464">Manganese</keyword>
<dbReference type="InterPro" id="IPR016059">
    <property type="entry name" value="DNA_ligase_ATP-dep_CS"/>
</dbReference>
<keyword evidence="5" id="KW-0548">Nucleotidyltransferase</keyword>
<evidence type="ECO:0000256" key="11">
    <source>
        <dbReference type="ARBA" id="ARBA00022839"/>
    </source>
</evidence>
<evidence type="ECO:0000256" key="19">
    <source>
        <dbReference type="ARBA" id="ARBA00029943"/>
    </source>
</evidence>
<gene>
    <name evidence="25" type="ORF">HGA07_00330</name>
</gene>
<evidence type="ECO:0000256" key="9">
    <source>
        <dbReference type="ARBA" id="ARBA00022763"/>
    </source>
</evidence>
<evidence type="ECO:0000256" key="12">
    <source>
        <dbReference type="ARBA" id="ARBA00022840"/>
    </source>
</evidence>
<keyword evidence="12" id="KW-0067">ATP-binding</keyword>
<dbReference type="PANTHER" id="PTHR42705">
    <property type="entry name" value="BIFUNCTIONAL NON-HOMOLOGOUS END JOINING PROTEIN LIGD"/>
    <property type="match status" value="1"/>
</dbReference>
<comment type="catalytic activity">
    <reaction evidence="20">
        <text>ATP + (deoxyribonucleotide)n-3'-hydroxyl + 5'-phospho-(deoxyribonucleotide)m = (deoxyribonucleotide)n+m + AMP + diphosphate.</text>
        <dbReference type="EC" id="6.5.1.1"/>
    </reaction>
</comment>
<dbReference type="CDD" id="cd07906">
    <property type="entry name" value="Adenylation_DNA_ligase_LigD_LigC"/>
    <property type="match status" value="1"/>
</dbReference>
<keyword evidence="11" id="KW-0269">Exonuclease</keyword>
<dbReference type="Gene3D" id="3.30.470.30">
    <property type="entry name" value="DNA ligase/mRNA capping enzyme"/>
    <property type="match status" value="1"/>
</dbReference>
<keyword evidence="13" id="KW-0239">DNA-directed DNA polymerase</keyword>
<dbReference type="InterPro" id="IPR014145">
    <property type="entry name" value="LigD_pol_dom"/>
</dbReference>
<keyword evidence="10" id="KW-0378">Hydrolase</keyword>
<keyword evidence="9" id="KW-0227">DNA damage</keyword>
<evidence type="ECO:0000256" key="10">
    <source>
        <dbReference type="ARBA" id="ARBA00022801"/>
    </source>
</evidence>
<dbReference type="Proteomes" id="UP000523447">
    <property type="component" value="Unassembled WGS sequence"/>
</dbReference>
<proteinExistence type="inferred from homology"/>
<protein>
    <recommendedName>
        <fullName evidence="2">DNA ligase (ATP)</fullName>
        <ecNumber evidence="2">6.5.1.1</ecNumber>
    </recommendedName>
    <alternativeName>
        <fullName evidence="19">NHEJ DNA polymerase</fullName>
    </alternativeName>
</protein>
<evidence type="ECO:0000256" key="21">
    <source>
        <dbReference type="ARBA" id="ARBA00049981"/>
    </source>
</evidence>
<dbReference type="Pfam" id="PF04679">
    <property type="entry name" value="DNA_ligase_A_C"/>
    <property type="match status" value="1"/>
</dbReference>
<dbReference type="InterPro" id="IPR052171">
    <property type="entry name" value="NHEJ_LigD"/>
</dbReference>
<evidence type="ECO:0000256" key="23">
    <source>
        <dbReference type="SAM" id="MobiDB-lite"/>
    </source>
</evidence>
<dbReference type="InterPro" id="IPR012310">
    <property type="entry name" value="DNA_ligase_ATP-dep_cent"/>
</dbReference>
<dbReference type="PROSITE" id="PS00697">
    <property type="entry name" value="DNA_LIGASE_A1"/>
    <property type="match status" value="1"/>
</dbReference>
<dbReference type="EMBL" id="JAAXPE010000001">
    <property type="protein sequence ID" value="NKY84071.1"/>
    <property type="molecule type" value="Genomic_DNA"/>
</dbReference>
<dbReference type="GO" id="GO:0005524">
    <property type="term" value="F:ATP binding"/>
    <property type="evidence" value="ECO:0007669"/>
    <property type="project" value="UniProtKB-KW"/>
</dbReference>
<evidence type="ECO:0000256" key="17">
    <source>
        <dbReference type="ARBA" id="ARBA00023211"/>
    </source>
</evidence>
<dbReference type="GO" id="GO:0003887">
    <property type="term" value="F:DNA-directed DNA polymerase activity"/>
    <property type="evidence" value="ECO:0007669"/>
    <property type="project" value="UniProtKB-KW"/>
</dbReference>
<dbReference type="InterPro" id="IPR014144">
    <property type="entry name" value="LigD_PE_domain"/>
</dbReference>
<evidence type="ECO:0000256" key="22">
    <source>
        <dbReference type="ARBA" id="ARBA00049990"/>
    </source>
</evidence>